<dbReference type="AlphaFoldDB" id="A0AAQ3UHN8"/>
<dbReference type="PANTHER" id="PTHR12396:SF30">
    <property type="entry name" value="MBD DOMAIN-CONTAINING PROTEIN"/>
    <property type="match status" value="1"/>
</dbReference>
<dbReference type="PROSITE" id="PS51050">
    <property type="entry name" value="ZF_CW"/>
    <property type="match status" value="2"/>
</dbReference>
<organism evidence="12 13">
    <name type="scientific">Paspalum notatum var. saurae</name>
    <dbReference type="NCBI Taxonomy" id="547442"/>
    <lineage>
        <taxon>Eukaryota</taxon>
        <taxon>Viridiplantae</taxon>
        <taxon>Streptophyta</taxon>
        <taxon>Embryophyta</taxon>
        <taxon>Tracheophyta</taxon>
        <taxon>Spermatophyta</taxon>
        <taxon>Magnoliopsida</taxon>
        <taxon>Liliopsida</taxon>
        <taxon>Poales</taxon>
        <taxon>Poaceae</taxon>
        <taxon>PACMAD clade</taxon>
        <taxon>Panicoideae</taxon>
        <taxon>Andropogonodae</taxon>
        <taxon>Paspaleae</taxon>
        <taxon>Paspalinae</taxon>
        <taxon>Paspalum</taxon>
    </lineage>
</organism>
<dbReference type="Pfam" id="PF01429">
    <property type="entry name" value="MBD"/>
    <property type="match status" value="2"/>
</dbReference>
<proteinExistence type="predicted"/>
<evidence type="ECO:0000256" key="7">
    <source>
        <dbReference type="ARBA" id="ARBA00023163"/>
    </source>
</evidence>
<evidence type="ECO:0000256" key="5">
    <source>
        <dbReference type="ARBA" id="ARBA00023015"/>
    </source>
</evidence>
<dbReference type="Gene3D" id="3.30.890.10">
    <property type="entry name" value="Methyl-cpg-binding Protein 2, Chain A"/>
    <property type="match status" value="2"/>
</dbReference>
<keyword evidence="4" id="KW-0862">Zinc</keyword>
<feature type="region of interest" description="Disordered" evidence="9">
    <location>
        <begin position="354"/>
        <end position="405"/>
    </location>
</feature>
<dbReference type="Pfam" id="PF07496">
    <property type="entry name" value="zf-CW"/>
    <property type="match status" value="2"/>
</dbReference>
<keyword evidence="3" id="KW-0863">Zinc-finger</keyword>
<evidence type="ECO:0000259" key="10">
    <source>
        <dbReference type="PROSITE" id="PS50982"/>
    </source>
</evidence>
<feature type="compositionally biased region" description="Low complexity" evidence="9">
    <location>
        <begin position="1"/>
        <end position="20"/>
    </location>
</feature>
<dbReference type="SUPFAM" id="SSF54171">
    <property type="entry name" value="DNA-binding domain"/>
    <property type="match status" value="2"/>
</dbReference>
<feature type="domain" description="MBD" evidence="10">
    <location>
        <begin position="467"/>
        <end position="538"/>
    </location>
</feature>
<feature type="compositionally biased region" description="Polar residues" evidence="9">
    <location>
        <begin position="354"/>
        <end position="372"/>
    </location>
</feature>
<evidence type="ECO:0000256" key="3">
    <source>
        <dbReference type="ARBA" id="ARBA00022771"/>
    </source>
</evidence>
<feature type="compositionally biased region" description="Polar residues" evidence="9">
    <location>
        <begin position="69"/>
        <end position="88"/>
    </location>
</feature>
<feature type="compositionally biased region" description="Polar residues" evidence="9">
    <location>
        <begin position="296"/>
        <end position="305"/>
    </location>
</feature>
<name>A0AAQ3UHN8_PASNO</name>
<dbReference type="CDD" id="cd01396">
    <property type="entry name" value="MeCP2_MBD"/>
    <property type="match status" value="1"/>
</dbReference>
<feature type="domain" description="CW-type" evidence="11">
    <location>
        <begin position="403"/>
        <end position="462"/>
    </location>
</feature>
<feature type="region of interest" description="Disordered" evidence="9">
    <location>
        <begin position="542"/>
        <end position="566"/>
    </location>
</feature>
<dbReference type="SMART" id="SM00391">
    <property type="entry name" value="MBD"/>
    <property type="match status" value="2"/>
</dbReference>
<dbReference type="CDD" id="cd00122">
    <property type="entry name" value="MBD"/>
    <property type="match status" value="1"/>
</dbReference>
<keyword evidence="5" id="KW-0805">Transcription regulation</keyword>
<dbReference type="GO" id="GO:0003677">
    <property type="term" value="F:DNA binding"/>
    <property type="evidence" value="ECO:0007669"/>
    <property type="project" value="UniProtKB-KW"/>
</dbReference>
<dbReference type="InterPro" id="IPR016177">
    <property type="entry name" value="DNA-bd_dom_sf"/>
</dbReference>
<reference evidence="12 13" key="1">
    <citation type="submission" date="2024-02" db="EMBL/GenBank/DDBJ databases">
        <title>High-quality chromosome-scale genome assembly of Pensacola bahiagrass (Paspalum notatum Flugge var. saurae).</title>
        <authorList>
            <person name="Vega J.M."/>
            <person name="Podio M."/>
            <person name="Orjuela J."/>
            <person name="Siena L.A."/>
            <person name="Pessino S.C."/>
            <person name="Combes M.C."/>
            <person name="Mariac C."/>
            <person name="Albertini E."/>
            <person name="Pupilli F."/>
            <person name="Ortiz J.P.A."/>
            <person name="Leblanc O."/>
        </authorList>
    </citation>
    <scope>NUCLEOTIDE SEQUENCE [LARGE SCALE GENOMIC DNA]</scope>
    <source>
        <strain evidence="12">R1</strain>
        <tissue evidence="12">Leaf</tissue>
    </source>
</reference>
<evidence type="ECO:0000256" key="1">
    <source>
        <dbReference type="ARBA" id="ARBA00004123"/>
    </source>
</evidence>
<feature type="compositionally biased region" description="Polar residues" evidence="9">
    <location>
        <begin position="548"/>
        <end position="561"/>
    </location>
</feature>
<accession>A0AAQ3UHN8</accession>
<dbReference type="Proteomes" id="UP001341281">
    <property type="component" value="Chromosome 09"/>
</dbReference>
<feature type="domain" description="MBD" evidence="10">
    <location>
        <begin position="211"/>
        <end position="285"/>
    </location>
</feature>
<feature type="compositionally biased region" description="Polar residues" evidence="9">
    <location>
        <begin position="44"/>
        <end position="60"/>
    </location>
</feature>
<dbReference type="InterPro" id="IPR001739">
    <property type="entry name" value="Methyl_CpG_DNA-bd"/>
</dbReference>
<dbReference type="GO" id="GO:0005634">
    <property type="term" value="C:nucleus"/>
    <property type="evidence" value="ECO:0007669"/>
    <property type="project" value="UniProtKB-SubCell"/>
</dbReference>
<keyword evidence="8" id="KW-0539">Nucleus</keyword>
<keyword evidence="7" id="KW-0804">Transcription</keyword>
<dbReference type="GO" id="GO:0008270">
    <property type="term" value="F:zinc ion binding"/>
    <property type="evidence" value="ECO:0007669"/>
    <property type="project" value="UniProtKB-KW"/>
</dbReference>
<evidence type="ECO:0008006" key="14">
    <source>
        <dbReference type="Google" id="ProtNLM"/>
    </source>
</evidence>
<feature type="compositionally biased region" description="Basic residues" evidence="9">
    <location>
        <begin position="21"/>
        <end position="30"/>
    </location>
</feature>
<gene>
    <name evidence="12" type="ORF">U9M48_038275</name>
</gene>
<dbReference type="PANTHER" id="PTHR12396">
    <property type="entry name" value="METHYL-CPG BINDING PROTEIN, MBD"/>
    <property type="match status" value="1"/>
</dbReference>
<evidence type="ECO:0000256" key="2">
    <source>
        <dbReference type="ARBA" id="ARBA00022723"/>
    </source>
</evidence>
<keyword evidence="2" id="KW-0479">Metal-binding</keyword>
<evidence type="ECO:0000313" key="13">
    <source>
        <dbReference type="Proteomes" id="UP001341281"/>
    </source>
</evidence>
<dbReference type="PROSITE" id="PS50982">
    <property type="entry name" value="MBD"/>
    <property type="match status" value="2"/>
</dbReference>
<evidence type="ECO:0000256" key="4">
    <source>
        <dbReference type="ARBA" id="ARBA00022833"/>
    </source>
</evidence>
<evidence type="ECO:0000313" key="12">
    <source>
        <dbReference type="EMBL" id="WVZ92191.1"/>
    </source>
</evidence>
<keyword evidence="13" id="KW-1185">Reference proteome</keyword>
<dbReference type="InterPro" id="IPR011124">
    <property type="entry name" value="Znf_CW"/>
</dbReference>
<keyword evidence="6" id="KW-0238">DNA-binding</keyword>
<comment type="subcellular location">
    <subcellularLocation>
        <location evidence="1">Nucleus</location>
    </subcellularLocation>
</comment>
<feature type="compositionally biased region" description="Basic and acidic residues" evidence="9">
    <location>
        <begin position="119"/>
        <end position="130"/>
    </location>
</feature>
<evidence type="ECO:0000256" key="6">
    <source>
        <dbReference type="ARBA" id="ARBA00023125"/>
    </source>
</evidence>
<evidence type="ECO:0000256" key="9">
    <source>
        <dbReference type="SAM" id="MobiDB-lite"/>
    </source>
</evidence>
<sequence>MPPATRAAASRRLPRISPRLLSRRHRRLPRRMTSPSGRPAAATGSATNTFKSKKSGSQACKKQEMSLRNMESNTRNSMISPIENSVSPPSGKRQKTLSDKDGDQCDNDTSHQVVIYKNGKRDRGYDEQNESHFSVEPSKPSKRGSAKQIGAFVVQCAKCQKWRIVSTKEKYEEIRERLQEDPFFCEKAREWKPNVSCNDPTDISQDGSKLWAIDKPNIAQTPQGWERLIRLRSEGSTKFADVYYRSPTGTQLRSLKEVEKYLAEHPQYVTQGVELSHFSFTPPAPLQKDYVRKRLQTSQSGVTHTESTKLLPPEEVQPISWAASPAPPVDDDPEDKKLVLYNENLPEVVQSLRNMESNQETSKAGPTENSVCPPSRKRQKKLSGKDADQPKIKQKKPSKRASPKGIRKFAVQCETCEKWRLVPSKKQYEVIREHIEKEPFVCEKAREWKPNVTCDDPPDVCQDNSKVWAIDEPHAATPQGWERLVKLRNEGGAYVHYKPPTGRQLRSLDEVDCYLKDNPDCGPQGVNKSQFSFKIPILEQDVRKHPQESQSDISDTGSTRLQPDEDVDQHYNVNNDLLRYYRSPTGTQLRSTIEVENATHLLGSSTGDDDLENKWLVLYNENIPESVVA</sequence>
<dbReference type="EMBL" id="CP144753">
    <property type="protein sequence ID" value="WVZ92191.1"/>
    <property type="molecule type" value="Genomic_DNA"/>
</dbReference>
<feature type="region of interest" description="Disordered" evidence="9">
    <location>
        <begin position="295"/>
        <end position="314"/>
    </location>
</feature>
<dbReference type="Gene3D" id="3.30.40.100">
    <property type="match status" value="2"/>
</dbReference>
<feature type="domain" description="CW-type" evidence="11">
    <location>
        <begin position="146"/>
        <end position="205"/>
    </location>
</feature>
<evidence type="ECO:0000259" key="11">
    <source>
        <dbReference type="PROSITE" id="PS51050"/>
    </source>
</evidence>
<evidence type="ECO:0000256" key="8">
    <source>
        <dbReference type="ARBA" id="ARBA00023242"/>
    </source>
</evidence>
<feature type="compositionally biased region" description="Basic residues" evidence="9">
    <location>
        <begin position="392"/>
        <end position="405"/>
    </location>
</feature>
<protein>
    <recommendedName>
        <fullName evidence="14">Methyl-CpG-binding domain-containing protein 2</fullName>
    </recommendedName>
</protein>
<feature type="region of interest" description="Disordered" evidence="9">
    <location>
        <begin position="1"/>
        <end position="146"/>
    </location>
</feature>